<evidence type="ECO:0000313" key="1">
    <source>
        <dbReference type="EMBL" id="OGC51457.1"/>
    </source>
</evidence>
<accession>A0A1F4V2P8</accession>
<reference evidence="1 2" key="1">
    <citation type="journal article" date="2016" name="Nat. Commun.">
        <title>Thousands of microbial genomes shed light on interconnected biogeochemical processes in an aquifer system.</title>
        <authorList>
            <person name="Anantharaman K."/>
            <person name="Brown C.T."/>
            <person name="Hug L.A."/>
            <person name="Sharon I."/>
            <person name="Castelle C.J."/>
            <person name="Probst A.J."/>
            <person name="Thomas B.C."/>
            <person name="Singh A."/>
            <person name="Wilkins M.J."/>
            <person name="Karaoz U."/>
            <person name="Brodie E.L."/>
            <person name="Williams K.H."/>
            <person name="Hubbard S.S."/>
            <person name="Banfield J.F."/>
        </authorList>
    </citation>
    <scope>NUCLEOTIDE SEQUENCE [LARGE SCALE GENOMIC DNA]</scope>
</reference>
<dbReference type="STRING" id="1802624.A2982_02725"/>
<comment type="caution">
    <text evidence="1">The sequence shown here is derived from an EMBL/GenBank/DDBJ whole genome shotgun (WGS) entry which is preliminary data.</text>
</comment>
<evidence type="ECO:0000313" key="2">
    <source>
        <dbReference type="Proteomes" id="UP000178771"/>
    </source>
</evidence>
<protein>
    <recommendedName>
        <fullName evidence="3">Abortive infection protein AbiEi</fullName>
    </recommendedName>
</protein>
<proteinExistence type="predicted"/>
<sequence>MYTLPKPIQVREELLKRKLRIFSAGEFMDAFNTTPYPAKYFLETQVQQGLLARLKRGIYTLKTDMPSEEEIANTIYKPSYISFEYALAHYHLLPEMPYVVTSATTKPTRLFTTTSSSFSYRTIKREAYTGYALVRQDQKSFLIADKEKALIDYLYFFILQKCPENERLFKNLRNKSFYKTEDLNRRKITAYARLFKNERLLNLINQFR</sequence>
<name>A0A1F4V2P8_UNCKA</name>
<dbReference type="EMBL" id="MEVH01000022">
    <property type="protein sequence ID" value="OGC51457.1"/>
    <property type="molecule type" value="Genomic_DNA"/>
</dbReference>
<organism evidence="1 2">
    <name type="scientific">candidate division WWE3 bacterium RIFCSPLOWO2_01_FULL_39_13</name>
    <dbReference type="NCBI Taxonomy" id="1802624"/>
    <lineage>
        <taxon>Bacteria</taxon>
        <taxon>Katanobacteria</taxon>
    </lineage>
</organism>
<gene>
    <name evidence="1" type="ORF">A2982_02725</name>
</gene>
<dbReference type="AlphaFoldDB" id="A0A1F4V2P8"/>
<evidence type="ECO:0008006" key="3">
    <source>
        <dbReference type="Google" id="ProtNLM"/>
    </source>
</evidence>
<dbReference type="Proteomes" id="UP000178771">
    <property type="component" value="Unassembled WGS sequence"/>
</dbReference>